<evidence type="ECO:0000313" key="2">
    <source>
        <dbReference type="Proteomes" id="UP000073492"/>
    </source>
</evidence>
<protein>
    <submittedName>
        <fullName evidence="1">Uncharacterized protein</fullName>
    </submittedName>
</protein>
<evidence type="ECO:0000313" key="1">
    <source>
        <dbReference type="EMBL" id="KXS93534.1"/>
    </source>
</evidence>
<reference evidence="1 2" key="1">
    <citation type="submission" date="2015-07" db="EMBL/GenBank/DDBJ databases">
        <title>Comparative genomics of the Sigatoka disease complex on banana suggests a link between parallel evolutionary changes in Pseudocercospora fijiensis and Pseudocercospora eumusae and increased virulence on the banana host.</title>
        <authorList>
            <person name="Chang T.-C."/>
            <person name="Salvucci A."/>
            <person name="Crous P.W."/>
            <person name="Stergiopoulos I."/>
        </authorList>
    </citation>
    <scope>NUCLEOTIDE SEQUENCE [LARGE SCALE GENOMIC DNA]</scope>
    <source>
        <strain evidence="1 2">CBS 116634</strain>
    </source>
</reference>
<dbReference type="AlphaFoldDB" id="A0A139GTN0"/>
<accession>A0A139GTN0</accession>
<dbReference type="Proteomes" id="UP000073492">
    <property type="component" value="Unassembled WGS sequence"/>
</dbReference>
<organism evidence="1 2">
    <name type="scientific">Pseudocercospora musae</name>
    <dbReference type="NCBI Taxonomy" id="113226"/>
    <lineage>
        <taxon>Eukaryota</taxon>
        <taxon>Fungi</taxon>
        <taxon>Dikarya</taxon>
        <taxon>Ascomycota</taxon>
        <taxon>Pezizomycotina</taxon>
        <taxon>Dothideomycetes</taxon>
        <taxon>Dothideomycetidae</taxon>
        <taxon>Mycosphaerellales</taxon>
        <taxon>Mycosphaerellaceae</taxon>
        <taxon>Pseudocercospora</taxon>
    </lineage>
</organism>
<keyword evidence="2" id="KW-1185">Reference proteome</keyword>
<dbReference type="EMBL" id="LFZO01001175">
    <property type="protein sequence ID" value="KXS93534.1"/>
    <property type="molecule type" value="Genomic_DNA"/>
</dbReference>
<proteinExistence type="predicted"/>
<comment type="caution">
    <text evidence="1">The sequence shown here is derived from an EMBL/GenBank/DDBJ whole genome shotgun (WGS) entry which is preliminary data.</text>
</comment>
<sequence length="207" mass="22950">MSRLWQVDVAAETSTKYGRPFALVARPTIGNAAIRFSDQAVIKSSGGSVFEKGTEKIKVRASAVTSCTGLVSANVNSAHSRDRSQVDFDEPSKLGAWSRQVQFWLLLPERKECNYRSASDLNLPGDQHHTDPRDLESGRLEMESGLDRESSINQHQSLAEFVQNSEGLMAMRQRVEVARVFHSDSAIDSGGLTAMRQRVEDARIQKV</sequence>
<name>A0A139GTN0_9PEZI</name>
<gene>
    <name evidence="1" type="ORF">AC579_7154</name>
</gene>